<feature type="binding site" evidence="9">
    <location>
        <position position="456"/>
    </location>
    <ligand>
        <name>Zn(2+)</name>
        <dbReference type="ChEBI" id="CHEBI:29105"/>
    </ligand>
</feature>
<evidence type="ECO:0000259" key="10">
    <source>
        <dbReference type="PROSITE" id="PS50860"/>
    </source>
</evidence>
<comment type="domain">
    <text evidence="9">Consists of three domains; the N-terminal catalytic domain, the editing domain and the C-terminal C-Ala domain. The editing domain removes incorrectly charged amino acids, while the C-Ala domain, along with tRNA(Ala), serves as a bridge to cooperatively bring together the editing and aminoacylation centers thus stimulating deacylation of misacylated tRNAs.</text>
</comment>
<proteinExistence type="inferred from homology"/>
<reference evidence="12" key="1">
    <citation type="submission" date="2017-09" db="EMBL/GenBank/DDBJ databases">
        <title>Depth-based differentiation of microbial function through sediment-hosted aquifers and enrichment of novel symbionts in the deep terrestrial subsurface.</title>
        <authorList>
            <person name="Probst A.J."/>
            <person name="Ladd B."/>
            <person name="Jarett J.K."/>
            <person name="Geller-Mcgrath D.E."/>
            <person name="Sieber C.M.K."/>
            <person name="Emerson J.B."/>
            <person name="Anantharaman K."/>
            <person name="Thomas B.C."/>
            <person name="Malmstrom R."/>
            <person name="Stieglmeier M."/>
            <person name="Klingl A."/>
            <person name="Woyke T."/>
            <person name="Ryan C.M."/>
            <person name="Banfield J.F."/>
        </authorList>
    </citation>
    <scope>NUCLEOTIDE SEQUENCE [LARGE SCALE GENOMIC DNA]</scope>
</reference>
<dbReference type="InterPro" id="IPR018164">
    <property type="entry name" value="Ala-tRNA-synth_IIc_N"/>
</dbReference>
<feature type="binding site" evidence="9">
    <location>
        <position position="452"/>
    </location>
    <ligand>
        <name>Zn(2+)</name>
        <dbReference type="ChEBI" id="CHEBI:29105"/>
    </ligand>
</feature>
<dbReference type="FunFam" id="3.30.980.10:FF:000004">
    <property type="entry name" value="Alanine--tRNA ligase, cytoplasmic"/>
    <property type="match status" value="1"/>
</dbReference>
<evidence type="ECO:0000256" key="1">
    <source>
        <dbReference type="ARBA" id="ARBA00008226"/>
    </source>
</evidence>
<evidence type="ECO:0000313" key="12">
    <source>
        <dbReference type="Proteomes" id="UP000229753"/>
    </source>
</evidence>
<evidence type="ECO:0000256" key="5">
    <source>
        <dbReference type="ARBA" id="ARBA00022840"/>
    </source>
</evidence>
<dbReference type="PANTHER" id="PTHR11777:SF9">
    <property type="entry name" value="ALANINE--TRNA LIGASE, CYTOPLASMIC"/>
    <property type="match status" value="1"/>
</dbReference>
<comment type="caution">
    <text evidence="11">The sequence shown here is derived from an EMBL/GenBank/DDBJ whole genome shotgun (WGS) entry which is preliminary data.</text>
</comment>
<evidence type="ECO:0000256" key="2">
    <source>
        <dbReference type="ARBA" id="ARBA00022555"/>
    </source>
</evidence>
<dbReference type="GO" id="GO:0002161">
    <property type="term" value="F:aminoacyl-tRNA deacylase activity"/>
    <property type="evidence" value="ECO:0007669"/>
    <property type="project" value="TreeGrafter"/>
</dbReference>
<dbReference type="PROSITE" id="PS50860">
    <property type="entry name" value="AA_TRNA_LIGASE_II_ALA"/>
    <property type="match status" value="1"/>
</dbReference>
<comment type="function">
    <text evidence="9">Catalyzes the attachment of alanine to tRNA(Ala) in a two-step reaction: alanine is first activated by ATP to form Ala-AMP and then transferred to the acceptor end of tRNA(Ala). Also edits incorrectly charged Ser-tRNA(Ala) and Gly-tRNA(Ala) via its editing domain.</text>
</comment>
<dbReference type="PANTHER" id="PTHR11777">
    <property type="entry name" value="ALANYL-TRNA SYNTHETASE"/>
    <property type="match status" value="1"/>
</dbReference>
<organism evidence="11 12">
    <name type="scientific">Candidatus Woesebacteria bacterium CG_4_10_14_0_2_um_filter_39_14</name>
    <dbReference type="NCBI Taxonomy" id="1975054"/>
    <lineage>
        <taxon>Bacteria</taxon>
        <taxon>Candidatus Woeseibacteriota</taxon>
    </lineage>
</organism>
<dbReference type="InterPro" id="IPR012947">
    <property type="entry name" value="tRNA_SAD"/>
</dbReference>
<comment type="catalytic activity">
    <reaction evidence="9">
        <text>tRNA(Ala) + L-alanine + ATP = L-alanyl-tRNA(Ala) + AMP + diphosphate</text>
        <dbReference type="Rhea" id="RHEA:12540"/>
        <dbReference type="Rhea" id="RHEA-COMP:9657"/>
        <dbReference type="Rhea" id="RHEA-COMP:9923"/>
        <dbReference type="ChEBI" id="CHEBI:30616"/>
        <dbReference type="ChEBI" id="CHEBI:33019"/>
        <dbReference type="ChEBI" id="CHEBI:57972"/>
        <dbReference type="ChEBI" id="CHEBI:78442"/>
        <dbReference type="ChEBI" id="CHEBI:78497"/>
        <dbReference type="ChEBI" id="CHEBI:456215"/>
        <dbReference type="EC" id="6.1.1.7"/>
    </reaction>
</comment>
<dbReference type="HAMAP" id="MF_00036_B">
    <property type="entry name" value="Ala_tRNA_synth_B"/>
    <property type="match status" value="1"/>
</dbReference>
<dbReference type="SUPFAM" id="SSF55186">
    <property type="entry name" value="ThrRS/AlaRS common domain"/>
    <property type="match status" value="1"/>
</dbReference>
<comment type="similarity">
    <text evidence="1 9">Belongs to the class-II aminoacyl-tRNA synthetase family.</text>
</comment>
<dbReference type="GO" id="GO:0008270">
    <property type="term" value="F:zinc ion binding"/>
    <property type="evidence" value="ECO:0007669"/>
    <property type="project" value="UniProtKB-UniRule"/>
</dbReference>
<keyword evidence="2 9" id="KW-0820">tRNA-binding</keyword>
<dbReference type="Gene3D" id="3.30.930.10">
    <property type="entry name" value="Bira Bifunctional Protein, Domain 2"/>
    <property type="match status" value="1"/>
</dbReference>
<keyword evidence="8 9" id="KW-0030">Aminoacyl-tRNA synthetase</keyword>
<evidence type="ECO:0000256" key="6">
    <source>
        <dbReference type="ARBA" id="ARBA00022884"/>
    </source>
</evidence>
<evidence type="ECO:0000313" key="11">
    <source>
        <dbReference type="EMBL" id="PIZ46913.1"/>
    </source>
</evidence>
<feature type="binding site" evidence="9">
    <location>
        <position position="562"/>
    </location>
    <ligand>
        <name>Zn(2+)</name>
        <dbReference type="ChEBI" id="CHEBI:29105"/>
    </ligand>
</feature>
<dbReference type="Pfam" id="PF01411">
    <property type="entry name" value="tRNA-synt_2c"/>
    <property type="match status" value="1"/>
</dbReference>
<dbReference type="PRINTS" id="PR00980">
    <property type="entry name" value="TRNASYNTHALA"/>
</dbReference>
<keyword evidence="9" id="KW-0479">Metal-binding</keyword>
<dbReference type="InterPro" id="IPR018165">
    <property type="entry name" value="Ala-tRNA-synth_IIc_core"/>
</dbReference>
<dbReference type="GO" id="GO:0000049">
    <property type="term" value="F:tRNA binding"/>
    <property type="evidence" value="ECO:0007669"/>
    <property type="project" value="UniProtKB-KW"/>
</dbReference>
<comment type="cofactor">
    <cofactor evidence="9">
        <name>Zn(2+)</name>
        <dbReference type="ChEBI" id="CHEBI:29105"/>
    </cofactor>
    <text evidence="9">Binds 1 zinc ion per subunit.</text>
</comment>
<name>A0A2M7TJT6_9BACT</name>
<dbReference type="CDD" id="cd00673">
    <property type="entry name" value="AlaRS_core"/>
    <property type="match status" value="1"/>
</dbReference>
<dbReference type="SMART" id="SM00863">
    <property type="entry name" value="tRNA_SAD"/>
    <property type="match status" value="1"/>
</dbReference>
<dbReference type="InterPro" id="IPR023033">
    <property type="entry name" value="Ala_tRNA_ligase_euk/bac"/>
</dbReference>
<evidence type="ECO:0000256" key="9">
    <source>
        <dbReference type="HAMAP-Rule" id="MF_00036"/>
    </source>
</evidence>
<dbReference type="GO" id="GO:0005829">
    <property type="term" value="C:cytosol"/>
    <property type="evidence" value="ECO:0007669"/>
    <property type="project" value="TreeGrafter"/>
</dbReference>
<feature type="binding site" evidence="9">
    <location>
        <position position="566"/>
    </location>
    <ligand>
        <name>Zn(2+)</name>
        <dbReference type="ChEBI" id="CHEBI:29105"/>
    </ligand>
</feature>
<dbReference type="Gene3D" id="3.30.54.20">
    <property type="match status" value="1"/>
</dbReference>
<evidence type="ECO:0000256" key="8">
    <source>
        <dbReference type="ARBA" id="ARBA00023146"/>
    </source>
</evidence>
<gene>
    <name evidence="9" type="primary">alaS</name>
    <name evidence="11" type="ORF">COY29_05845</name>
</gene>
<accession>A0A2M7TJT6</accession>
<keyword evidence="6 9" id="KW-0694">RNA-binding</keyword>
<dbReference type="EMBL" id="PFNO01000199">
    <property type="protein sequence ID" value="PIZ46913.1"/>
    <property type="molecule type" value="Genomic_DNA"/>
</dbReference>
<dbReference type="Proteomes" id="UP000229753">
    <property type="component" value="Unassembled WGS sequence"/>
</dbReference>
<dbReference type="NCBIfam" id="NF002436">
    <property type="entry name" value="PRK01584.1"/>
    <property type="match status" value="1"/>
</dbReference>
<dbReference type="SUPFAM" id="SSF55681">
    <property type="entry name" value="Class II aaRS and biotin synthetases"/>
    <property type="match status" value="1"/>
</dbReference>
<comment type="subcellular location">
    <subcellularLocation>
        <location evidence="9">Cytoplasm</location>
    </subcellularLocation>
</comment>
<dbReference type="InterPro" id="IPR018163">
    <property type="entry name" value="Thr/Ala-tRNA-synth_IIc_edit"/>
</dbReference>
<keyword evidence="7 9" id="KW-0648">Protein biosynthesis</keyword>
<dbReference type="NCBIfam" id="TIGR00344">
    <property type="entry name" value="alaS"/>
    <property type="match status" value="1"/>
</dbReference>
<dbReference type="GO" id="GO:0004813">
    <property type="term" value="F:alanine-tRNA ligase activity"/>
    <property type="evidence" value="ECO:0007669"/>
    <property type="project" value="UniProtKB-UniRule"/>
</dbReference>
<keyword evidence="9" id="KW-0963">Cytoplasm</keyword>
<dbReference type="SUPFAM" id="SSF101353">
    <property type="entry name" value="Putative anticodon-binding domain of alanyl-tRNA synthetase (AlaRS)"/>
    <property type="match status" value="1"/>
</dbReference>
<keyword evidence="9" id="KW-0862">Zinc</keyword>
<dbReference type="GO" id="GO:0006419">
    <property type="term" value="P:alanyl-tRNA aminoacylation"/>
    <property type="evidence" value="ECO:0007669"/>
    <property type="project" value="UniProtKB-UniRule"/>
</dbReference>
<keyword evidence="5 9" id="KW-0067">ATP-binding</keyword>
<dbReference type="InterPro" id="IPR045864">
    <property type="entry name" value="aa-tRNA-synth_II/BPL/LPL"/>
</dbReference>
<evidence type="ECO:0000256" key="4">
    <source>
        <dbReference type="ARBA" id="ARBA00022741"/>
    </source>
</evidence>
<dbReference type="EC" id="6.1.1.7" evidence="9"/>
<dbReference type="InterPro" id="IPR002318">
    <property type="entry name" value="Ala-tRNA-lgiase_IIc"/>
</dbReference>
<evidence type="ECO:0000256" key="7">
    <source>
        <dbReference type="ARBA" id="ARBA00022917"/>
    </source>
</evidence>
<dbReference type="Pfam" id="PF07973">
    <property type="entry name" value="tRNA_SAD"/>
    <property type="match status" value="1"/>
</dbReference>
<keyword evidence="4 9" id="KW-0547">Nucleotide-binding</keyword>
<protein>
    <recommendedName>
        <fullName evidence="9">Alanine--tRNA ligase</fullName>
        <ecNumber evidence="9">6.1.1.7</ecNumber>
    </recommendedName>
    <alternativeName>
        <fullName evidence="9">Alanyl-tRNA synthetase</fullName>
        <shortName evidence="9">AlaRS</shortName>
    </alternativeName>
</protein>
<feature type="domain" description="Alanyl-transfer RNA synthetases family profile" evidence="10">
    <location>
        <begin position="1"/>
        <end position="596"/>
    </location>
</feature>
<dbReference type="InterPro" id="IPR050058">
    <property type="entry name" value="Ala-tRNA_ligase"/>
</dbReference>
<sequence length="596" mass="68251">MKASDLKKKYLDFFVKKGHQILSNVSLIPENDPSALFINSGMHPLIPYLLGETHPLGKRLVSKQRCLRTQDIEKIGNSSHLTFFEMLGNWSLGGYWKKEAIEWSWEFLTKELNLDHKRISVSCFAGDKDSPKDEESAKIWKSLGIPSERIYFLGKEENWWSVGETGPCGPDTEMFYDTGQKACGPDCRPGDNCGKYFEIWNDVFMEFNRLPNGKLEKLKQKNIDTGMGVERTAAMLQGKDDIYQTELFSGLINQIEEISKKKYEDNNQKAMRIIADHLRAATFAIADGVIPSNTETGYVVRRLIRRTIRYGRQLDINQLFTFKIAEKVILSYQKEYSHLKENQDLVLDQLQFEEEKFQKALQKGLKEFEKIINSDLIDKTKKIPGKSVFFLYETYGFPWELTAELAKEKGLLVAREEFFKFQKEHQEKSRVSSNKKFAGGLADHSQEVTKLHTATHLLHQALRQILGEQVRQVGSNITPERLRFDFTYSEKLTPGQIKEVEDLINEQITQDLVVKMEMMSLEKAKKQGALAFFTDKYGEKVKVYSIGDPSTGSGQVFSQEVCGGPHVNSLGEIGRVKIMKEEAVGAGRRRIYARIK</sequence>
<dbReference type="GO" id="GO:0005524">
    <property type="term" value="F:ATP binding"/>
    <property type="evidence" value="ECO:0007669"/>
    <property type="project" value="UniProtKB-UniRule"/>
</dbReference>
<dbReference type="InterPro" id="IPR018162">
    <property type="entry name" value="Ala-tRNA-ligase_IIc_anticod-bd"/>
</dbReference>
<dbReference type="Gene3D" id="3.30.980.10">
    <property type="entry name" value="Threonyl-trna Synthetase, Chain A, domain 2"/>
    <property type="match status" value="1"/>
</dbReference>
<keyword evidence="3 9" id="KW-0436">Ligase</keyword>
<dbReference type="AlphaFoldDB" id="A0A2M7TJT6"/>
<evidence type="ECO:0000256" key="3">
    <source>
        <dbReference type="ARBA" id="ARBA00022598"/>
    </source>
</evidence>